<protein>
    <recommendedName>
        <fullName evidence="12">BED-type domain-containing protein</fullName>
    </recommendedName>
</protein>
<dbReference type="SUPFAM" id="SSF57667">
    <property type="entry name" value="beta-beta-alpha zinc fingers"/>
    <property type="match status" value="1"/>
</dbReference>
<evidence type="ECO:0000256" key="8">
    <source>
        <dbReference type="ARBA" id="ARBA00023163"/>
    </source>
</evidence>
<keyword evidence="3" id="KW-0479">Metal-binding</keyword>
<reference evidence="13" key="1">
    <citation type="submission" date="2023-04" db="EMBL/GenBank/DDBJ databases">
        <authorList>
            <person name="Vijverberg K."/>
            <person name="Xiong W."/>
            <person name="Schranz E."/>
        </authorList>
    </citation>
    <scope>NUCLEOTIDE SEQUENCE</scope>
</reference>
<dbReference type="InterPro" id="IPR052035">
    <property type="entry name" value="ZnF_BED_domain_contain"/>
</dbReference>
<sequence length="1004" mass="113304">MAKKNPNPTGKPDSRIFRVGSGQYYRVTAETESRHSKSTEIKSQATSEHAIDDSATNGHSAFGQRQTIRNPQIERLCLRSTPHSDGDAHAQETIIGNMNSTSQNHAPTASSQDVGGSGSNQQNTDYVDQQDGTNINDTVFDEDGDEVVARMAQNIYLHIISVVYTNLFQIFVNLSWCKKKKKLDGTTTHVSNYTFNADTSRKDLAEMIIVHEYPLSIVEHHGFRKFVGGLQPLFKVTAETESRHSKSTEIKSQATSEHAIDDSATNGHSAFGQRQTIRNPQIERLCLRSTPHSDGDAHAQETITGNMNSTSQNHAPTASSQDVGGSGSNQQNTDSVDQQDGTNINDTVFDEDEDEVVGSKRATRSPAWQHFIKFKLNDEVKARCKHCSKVLGADSKNGTKHLLAHYQRCLHKPFPDIRQSILVQEKKKLDGTTTHVSNYTFNADTSRKDLAEMIIVHEYPLSIVEHHGFRKFVGGLQPLFKVPCRNTIKDDIKRIYDYERDKTMSLLAKTKSRIAVTTDMWTSNHKKKGFMAMTAHFVDQNWNLQSRIMRFIYVPCPHTSDVLANILYATLCDWNLDRKVSTLTVDNCTTNDAIIRILLEKLPLKSLMMNGDLFHMRCCAHILNLIVQDGLSLIKFEIERIRESVAFWSASPKREQIFVTAAEQLGIPYSKKLILDCKNTVELYILDVECCYKLQREKDWELASEICERLQLFYEVTVMFSGSKYPTANVFFPLICEIGYSLREWTKSPIEEIKMMADQMVSKFNKYWSVIHGVMGMAAVLDPRYKLKFVELLFPVLYGEEKAKIEFQNLVAFVQTLFQEYVSSNASKKRKSEGFYGGSVPGSSSFGSSISSGHRVGFKKLLSDIASITRDDDESGGMSELDNYLKEKLLPKDMELDLLAWWKTNGIKYPTLQRIAKDILAIPVSTVASESAFSTSGRLVSPHRSRLHPKTLEALMCAQSWLLNEIRATCSEETEAYCRSIEFDYDVEEENTKESGTTSLDDFV</sequence>
<evidence type="ECO:0000313" key="13">
    <source>
        <dbReference type="EMBL" id="CAI9264930.1"/>
    </source>
</evidence>
<evidence type="ECO:0000313" key="14">
    <source>
        <dbReference type="Proteomes" id="UP001177003"/>
    </source>
</evidence>
<dbReference type="InterPro" id="IPR012337">
    <property type="entry name" value="RNaseH-like_sf"/>
</dbReference>
<gene>
    <name evidence="13" type="ORF">LSALG_LOCUS5562</name>
</gene>
<keyword evidence="5" id="KW-0862">Zinc</keyword>
<dbReference type="EMBL" id="OX465086">
    <property type="protein sequence ID" value="CAI9264930.1"/>
    <property type="molecule type" value="Genomic_DNA"/>
</dbReference>
<keyword evidence="4 10" id="KW-0863">Zinc-finger</keyword>
<keyword evidence="14" id="KW-1185">Reference proteome</keyword>
<feature type="region of interest" description="Disordered" evidence="11">
    <location>
        <begin position="1"/>
        <end position="71"/>
    </location>
</feature>
<feature type="compositionally biased region" description="Polar residues" evidence="11">
    <location>
        <begin position="54"/>
        <end position="70"/>
    </location>
</feature>
<dbReference type="Pfam" id="PF02892">
    <property type="entry name" value="zf-BED"/>
    <property type="match status" value="1"/>
</dbReference>
<dbReference type="GO" id="GO:0046983">
    <property type="term" value="F:protein dimerization activity"/>
    <property type="evidence" value="ECO:0007669"/>
    <property type="project" value="InterPro"/>
</dbReference>
<evidence type="ECO:0000256" key="9">
    <source>
        <dbReference type="ARBA" id="ARBA00023242"/>
    </source>
</evidence>
<comment type="subunit">
    <text evidence="2">Homodimer.</text>
</comment>
<dbReference type="PANTHER" id="PTHR46481">
    <property type="entry name" value="ZINC FINGER BED DOMAIN-CONTAINING PROTEIN 4"/>
    <property type="match status" value="1"/>
</dbReference>
<dbReference type="PANTHER" id="PTHR46481:SF11">
    <property type="entry name" value="ZINC FINGER BED DOMAIN-CONTAINING PROTEIN RICESLEEPER 2-LIKE"/>
    <property type="match status" value="1"/>
</dbReference>
<feature type="compositionally biased region" description="Basic and acidic residues" evidence="11">
    <location>
        <begin position="29"/>
        <end position="40"/>
    </location>
</feature>
<evidence type="ECO:0000259" key="12">
    <source>
        <dbReference type="PROSITE" id="PS50808"/>
    </source>
</evidence>
<organism evidence="13 14">
    <name type="scientific">Lactuca saligna</name>
    <name type="common">Willowleaf lettuce</name>
    <dbReference type="NCBI Taxonomy" id="75948"/>
    <lineage>
        <taxon>Eukaryota</taxon>
        <taxon>Viridiplantae</taxon>
        <taxon>Streptophyta</taxon>
        <taxon>Embryophyta</taxon>
        <taxon>Tracheophyta</taxon>
        <taxon>Spermatophyta</taxon>
        <taxon>Magnoliopsida</taxon>
        <taxon>eudicotyledons</taxon>
        <taxon>Gunneridae</taxon>
        <taxon>Pentapetalae</taxon>
        <taxon>asterids</taxon>
        <taxon>campanulids</taxon>
        <taxon>Asterales</taxon>
        <taxon>Asteraceae</taxon>
        <taxon>Cichorioideae</taxon>
        <taxon>Cichorieae</taxon>
        <taxon>Lactucinae</taxon>
        <taxon>Lactuca</taxon>
    </lineage>
</organism>
<dbReference type="Pfam" id="PF14372">
    <property type="entry name" value="hAT-like_RNase-H"/>
    <property type="match status" value="1"/>
</dbReference>
<dbReference type="SUPFAM" id="SSF53098">
    <property type="entry name" value="Ribonuclease H-like"/>
    <property type="match status" value="1"/>
</dbReference>
<keyword evidence="9" id="KW-0539">Nucleus</keyword>
<evidence type="ECO:0000256" key="11">
    <source>
        <dbReference type="SAM" id="MobiDB-lite"/>
    </source>
</evidence>
<dbReference type="Pfam" id="PF05699">
    <property type="entry name" value="Dimer_Tnp_hAT"/>
    <property type="match status" value="1"/>
</dbReference>
<proteinExistence type="predicted"/>
<dbReference type="InterPro" id="IPR008906">
    <property type="entry name" value="HATC_C_dom"/>
</dbReference>
<keyword evidence="6" id="KW-0805">Transcription regulation</keyword>
<dbReference type="Proteomes" id="UP001177003">
    <property type="component" value="Chromosome 0"/>
</dbReference>
<evidence type="ECO:0000256" key="4">
    <source>
        <dbReference type="ARBA" id="ARBA00022771"/>
    </source>
</evidence>
<evidence type="ECO:0000256" key="7">
    <source>
        <dbReference type="ARBA" id="ARBA00023125"/>
    </source>
</evidence>
<evidence type="ECO:0000256" key="5">
    <source>
        <dbReference type="ARBA" id="ARBA00022833"/>
    </source>
</evidence>
<feature type="region of interest" description="Disordered" evidence="11">
    <location>
        <begin position="99"/>
        <end position="134"/>
    </location>
</feature>
<feature type="domain" description="BED-type" evidence="12">
    <location>
        <begin position="362"/>
        <end position="412"/>
    </location>
</feature>
<dbReference type="PROSITE" id="PS50808">
    <property type="entry name" value="ZF_BED"/>
    <property type="match status" value="1"/>
</dbReference>
<evidence type="ECO:0000256" key="6">
    <source>
        <dbReference type="ARBA" id="ARBA00023015"/>
    </source>
</evidence>
<keyword evidence="7" id="KW-0238">DNA-binding</keyword>
<keyword evidence="8" id="KW-0804">Transcription</keyword>
<dbReference type="SMART" id="SM00614">
    <property type="entry name" value="ZnF_BED"/>
    <property type="match status" value="1"/>
</dbReference>
<dbReference type="InterPro" id="IPR025525">
    <property type="entry name" value="hAT-like_transposase_RNase-H"/>
</dbReference>
<dbReference type="GO" id="GO:0008270">
    <property type="term" value="F:zinc ion binding"/>
    <property type="evidence" value="ECO:0007669"/>
    <property type="project" value="UniProtKB-KW"/>
</dbReference>
<feature type="region of interest" description="Disordered" evidence="11">
    <location>
        <begin position="306"/>
        <end position="361"/>
    </location>
</feature>
<feature type="compositionally biased region" description="Polar residues" evidence="11">
    <location>
        <begin position="263"/>
        <end position="279"/>
    </location>
</feature>
<feature type="compositionally biased region" description="Basic and acidic residues" evidence="11">
    <location>
        <begin position="240"/>
        <end position="249"/>
    </location>
</feature>
<evidence type="ECO:0000256" key="10">
    <source>
        <dbReference type="PROSITE-ProRule" id="PRU00027"/>
    </source>
</evidence>
<dbReference type="GO" id="GO:0003677">
    <property type="term" value="F:DNA binding"/>
    <property type="evidence" value="ECO:0007669"/>
    <property type="project" value="UniProtKB-KW"/>
</dbReference>
<dbReference type="InterPro" id="IPR036236">
    <property type="entry name" value="Znf_C2H2_sf"/>
</dbReference>
<dbReference type="SUPFAM" id="SSF140996">
    <property type="entry name" value="Hermes dimerisation domain"/>
    <property type="match status" value="1"/>
</dbReference>
<dbReference type="AlphaFoldDB" id="A0AA35Y4N1"/>
<feature type="region of interest" description="Disordered" evidence="11">
    <location>
        <begin position="240"/>
        <end position="280"/>
    </location>
</feature>
<accession>A0AA35Y4N1</accession>
<dbReference type="InterPro" id="IPR003656">
    <property type="entry name" value="Znf_BED"/>
</dbReference>
<dbReference type="GO" id="GO:0005634">
    <property type="term" value="C:nucleus"/>
    <property type="evidence" value="ECO:0007669"/>
    <property type="project" value="UniProtKB-SubCell"/>
</dbReference>
<comment type="subcellular location">
    <subcellularLocation>
        <location evidence="1">Nucleus</location>
    </subcellularLocation>
</comment>
<name>A0AA35Y4N1_LACSI</name>
<evidence type="ECO:0000256" key="1">
    <source>
        <dbReference type="ARBA" id="ARBA00004123"/>
    </source>
</evidence>
<evidence type="ECO:0000256" key="3">
    <source>
        <dbReference type="ARBA" id="ARBA00022723"/>
    </source>
</evidence>
<evidence type="ECO:0000256" key="2">
    <source>
        <dbReference type="ARBA" id="ARBA00011738"/>
    </source>
</evidence>
<feature type="compositionally biased region" description="Polar residues" evidence="11">
    <location>
        <begin position="306"/>
        <end position="346"/>
    </location>
</feature>